<dbReference type="InterPro" id="IPR026444">
    <property type="entry name" value="Secre_tail"/>
</dbReference>
<dbReference type="SUPFAM" id="SSF52058">
    <property type="entry name" value="L domain-like"/>
    <property type="match status" value="2"/>
</dbReference>
<dbReference type="RefSeq" id="WP_309532571.1">
    <property type="nucleotide sequence ID" value="NZ_CP133721.1"/>
</dbReference>
<dbReference type="PANTHER" id="PTHR47566:SF1">
    <property type="entry name" value="PROTEIN NUD1"/>
    <property type="match status" value="1"/>
</dbReference>
<feature type="domain" description="Secretion system C-terminal sorting" evidence="5">
    <location>
        <begin position="823"/>
        <end position="886"/>
    </location>
</feature>
<keyword evidence="2 4" id="KW-0732">Signal</keyword>
<feature type="chain" id="PRO_5045859426" evidence="4">
    <location>
        <begin position="19"/>
        <end position="893"/>
    </location>
</feature>
<dbReference type="EMBL" id="CP133721">
    <property type="protein sequence ID" value="WMW78255.1"/>
    <property type="molecule type" value="Genomic_DNA"/>
</dbReference>
<dbReference type="InterPro" id="IPR047589">
    <property type="entry name" value="DUF11_rpt"/>
</dbReference>
<dbReference type="PANTHER" id="PTHR47566">
    <property type="match status" value="1"/>
</dbReference>
<keyword evidence="3" id="KW-0677">Repeat</keyword>
<dbReference type="SMART" id="SM00364">
    <property type="entry name" value="LRR_BAC"/>
    <property type="match status" value="6"/>
</dbReference>
<sequence length="893" mass="97127">MKKFNTLSFLFLVIVTQAQIVNIPDANFKAKLLQASSSNTIASSQSPVYNATDGTLSVTSYNNIDANNDGEIQVTETQAIKWLNIENSSILNLTGLDAFINLQYLDCGFNHLTTLDVSGLTNLQQLYCSQNQLTSLNVSGLSNLQYLSCGNNQLTSLNVSGLSNLQDLNCDSNQLTTLNVSGLSNLRRLDCSTNQLTTLNVLGLSNLQSLGCSTNQLTSLNVSGCTNLQYLDCSGDQLITLNVSGCTNLIRLYCNFNELTSLDVSGLTNLQHLFCYQNQLTTLNISGCTNLSSLSCANNQLTSLNVSGLSNLQYLSCGNNQLTSLNVSGLSNLLHLLCYQNQLTSLNVSGFTNLQSLSCANNQLTSLNVSGLSNLRTLLCFSNQLTTLFINNGNTNWQDLVFSSNPNLHYICADEEDLILVQNKINQYGMGSTCHVNSYCSFTPGGTFYTINGNNRLDSNNNGCDASDGLYRNLKINITNGTQSGSLIANEAGNYSIPVQAGTHTLTPVFENPSYFNVSPATTTVSFPSQSSPFVQNFCITANGVHHDLEVTVVPIGVARPGFDAAYKIVYKNKGNQIENASLTFGYNDNVMDFINASVATTSQVVGQLSWNLGNLAPFQSGTITVSFNLNTPIETPPLNAGNVLAYTATISLIAIDETPTDNAFTLNQTVVNSYDPNDKTCLEGPIINPSKIGDYVTYQIRFENTGTFPAQNIVVKDMIDTAKFDVSMLQIINSSHTCYAKITGNKVEFIFENINLPFADATNDGYVVFKIKSLPTLTVNSTVSNSASIYFDYNFPIITNTATSTYQLLNANSFVFENEFALYPNPVKDNFAIKTKNSLEIQSLEIYNTLGQIVLAIPRFSENVDVSSLQRGTYLVKVNTEKGSSGVRIIKE</sequence>
<dbReference type="Pfam" id="PF18962">
    <property type="entry name" value="Por_Secre_tail"/>
    <property type="match status" value="1"/>
</dbReference>
<keyword evidence="8" id="KW-1185">Reference proteome</keyword>
<dbReference type="SMART" id="SM00369">
    <property type="entry name" value="LRR_TYP"/>
    <property type="match status" value="6"/>
</dbReference>
<dbReference type="SMART" id="SM00365">
    <property type="entry name" value="LRR_SD22"/>
    <property type="match status" value="6"/>
</dbReference>
<reference evidence="7" key="1">
    <citation type="submission" date="2023-09" db="EMBL/GenBank/DDBJ databases">
        <title>Flavobacterium sp. 20NA77.7 isolated from freshwater.</title>
        <authorList>
            <person name="Le V."/>
            <person name="Ko S.-R."/>
            <person name="Ahn C.-Y."/>
            <person name="Oh H.-M."/>
        </authorList>
    </citation>
    <scope>NUCLEOTIDE SEQUENCE</scope>
    <source>
        <strain evidence="7">20NA77.7</strain>
    </source>
</reference>
<gene>
    <name evidence="7" type="ORF">RF683_02085</name>
</gene>
<evidence type="ECO:0000256" key="3">
    <source>
        <dbReference type="ARBA" id="ARBA00022737"/>
    </source>
</evidence>
<evidence type="ECO:0000313" key="7">
    <source>
        <dbReference type="EMBL" id="WMW78255.1"/>
    </source>
</evidence>
<dbReference type="InterPro" id="IPR003591">
    <property type="entry name" value="Leu-rich_rpt_typical-subtyp"/>
</dbReference>
<dbReference type="InterPro" id="IPR032675">
    <property type="entry name" value="LRR_dom_sf"/>
</dbReference>
<evidence type="ECO:0000259" key="5">
    <source>
        <dbReference type="Pfam" id="PF18962"/>
    </source>
</evidence>
<dbReference type="Gene3D" id="3.80.10.10">
    <property type="entry name" value="Ribonuclease Inhibitor"/>
    <property type="match status" value="2"/>
</dbReference>
<evidence type="ECO:0000256" key="1">
    <source>
        <dbReference type="ARBA" id="ARBA00022614"/>
    </source>
</evidence>
<proteinExistence type="predicted"/>
<organism evidence="7 8">
    <name type="scientific">Flavobacterium nakdongensis</name>
    <dbReference type="NCBI Taxonomy" id="3073563"/>
    <lineage>
        <taxon>Bacteria</taxon>
        <taxon>Pseudomonadati</taxon>
        <taxon>Bacteroidota</taxon>
        <taxon>Flavobacteriia</taxon>
        <taxon>Flavobacteriales</taxon>
        <taxon>Flavobacteriaceae</taxon>
        <taxon>Flavobacterium</taxon>
    </lineage>
</organism>
<dbReference type="Proteomes" id="UP001180481">
    <property type="component" value="Chromosome"/>
</dbReference>
<dbReference type="Pfam" id="PF12799">
    <property type="entry name" value="LRR_4"/>
    <property type="match status" value="2"/>
</dbReference>
<name>A0ABY9RCB7_9FLAO</name>
<dbReference type="InterPro" id="IPR052574">
    <property type="entry name" value="CDIRP"/>
</dbReference>
<keyword evidence="1" id="KW-0433">Leucine-rich repeat</keyword>
<dbReference type="InterPro" id="IPR025875">
    <property type="entry name" value="Leu-rich_rpt_4"/>
</dbReference>
<dbReference type="NCBIfam" id="TIGR04183">
    <property type="entry name" value="Por_Secre_tail"/>
    <property type="match status" value="1"/>
</dbReference>
<feature type="signal peptide" evidence="4">
    <location>
        <begin position="1"/>
        <end position="18"/>
    </location>
</feature>
<dbReference type="NCBIfam" id="TIGR01451">
    <property type="entry name" value="B_ant_repeat"/>
    <property type="match status" value="1"/>
</dbReference>
<protein>
    <submittedName>
        <fullName evidence="7">Leucine-rich repeat domain-containing protein</fullName>
    </submittedName>
</protein>
<evidence type="ECO:0000259" key="6">
    <source>
        <dbReference type="Pfam" id="PF24595"/>
    </source>
</evidence>
<accession>A0ABY9RCB7</accession>
<dbReference type="InterPro" id="IPR055353">
    <property type="entry name" value="DUF7619"/>
</dbReference>
<dbReference type="Pfam" id="PF24595">
    <property type="entry name" value="DUF7619"/>
    <property type="match status" value="1"/>
</dbReference>
<evidence type="ECO:0000313" key="8">
    <source>
        <dbReference type="Proteomes" id="UP001180481"/>
    </source>
</evidence>
<feature type="domain" description="DUF7619" evidence="6">
    <location>
        <begin position="676"/>
        <end position="806"/>
    </location>
</feature>
<evidence type="ECO:0000256" key="2">
    <source>
        <dbReference type="ARBA" id="ARBA00022729"/>
    </source>
</evidence>
<evidence type="ECO:0000256" key="4">
    <source>
        <dbReference type="SAM" id="SignalP"/>
    </source>
</evidence>